<evidence type="ECO:0000313" key="3">
    <source>
        <dbReference type="Proteomes" id="UP001497512"/>
    </source>
</evidence>
<organism evidence="2 3">
    <name type="scientific">Sphagnum troendelagicum</name>
    <dbReference type="NCBI Taxonomy" id="128251"/>
    <lineage>
        <taxon>Eukaryota</taxon>
        <taxon>Viridiplantae</taxon>
        <taxon>Streptophyta</taxon>
        <taxon>Embryophyta</taxon>
        <taxon>Bryophyta</taxon>
        <taxon>Sphagnophytina</taxon>
        <taxon>Sphagnopsida</taxon>
        <taxon>Sphagnales</taxon>
        <taxon>Sphagnaceae</taxon>
        <taxon>Sphagnum</taxon>
    </lineage>
</organism>
<gene>
    <name evidence="2" type="ORF">CSSPTR1EN2_LOCUS23968</name>
</gene>
<comment type="caution">
    <text evidence="2">The sequence shown here is derived from an EMBL/GenBank/DDBJ whole genome shotgun (WGS) entry which is preliminary data.</text>
</comment>
<evidence type="ECO:0000313" key="2">
    <source>
        <dbReference type="EMBL" id="CAK9188680.1"/>
    </source>
</evidence>
<accession>A0ABP0T6M1</accession>
<dbReference type="Proteomes" id="UP001497512">
    <property type="component" value="Unassembled WGS sequence"/>
</dbReference>
<protein>
    <submittedName>
        <fullName evidence="2">Uncharacterized protein</fullName>
    </submittedName>
</protein>
<evidence type="ECO:0000256" key="1">
    <source>
        <dbReference type="SAM" id="MobiDB-lite"/>
    </source>
</evidence>
<name>A0ABP0T6M1_9BRYO</name>
<feature type="region of interest" description="Disordered" evidence="1">
    <location>
        <begin position="246"/>
        <end position="265"/>
    </location>
</feature>
<dbReference type="EMBL" id="CAXANX010000008">
    <property type="protein sequence ID" value="CAK9188680.1"/>
    <property type="molecule type" value="Genomic_DNA"/>
</dbReference>
<proteinExistence type="predicted"/>
<reference evidence="2" key="1">
    <citation type="submission" date="2024-02" db="EMBL/GenBank/DDBJ databases">
        <authorList>
            <consortium name="ELIXIR-Norway"/>
            <consortium name="Elixir Norway"/>
        </authorList>
    </citation>
    <scope>NUCLEOTIDE SEQUENCE</scope>
</reference>
<sequence>MATNFNTDDEQRHAQDDNTRRLRELALSQRNETDAQQLRRELTKYDEMESELHKLNVTDTQVVNDLELQIRERNRERSMAEKELQLFNEQLENLRVDQETQAKELQQITNERANLTQEITRIQEQLQELRQQQHSFVTDKTNYKRLSFNNNNFSAKDKEVIERAEVEVDRLRSELNQVTEQLQAKQAELFKAEQQKAQLEATLDQEKQVLQHFAEAVQRLEQTVTKAKSELDAAIQSLNQKTERFRQEEQTELEKQKAVEHKKQL</sequence>
<keyword evidence="3" id="KW-1185">Reference proteome</keyword>